<dbReference type="CDD" id="cd00047">
    <property type="entry name" value="PTPc"/>
    <property type="match status" value="1"/>
</dbReference>
<dbReference type="SMART" id="SM00404">
    <property type="entry name" value="PTPc_motif"/>
    <property type="match status" value="1"/>
</dbReference>
<evidence type="ECO:0000259" key="2">
    <source>
        <dbReference type="PROSITE" id="PS50055"/>
    </source>
</evidence>
<evidence type="ECO:0000313" key="5">
    <source>
        <dbReference type="Proteomes" id="UP000276776"/>
    </source>
</evidence>
<dbReference type="PRINTS" id="PR00700">
    <property type="entry name" value="PRTYPHPHTASE"/>
</dbReference>
<dbReference type="Proteomes" id="UP000276776">
    <property type="component" value="Unassembled WGS sequence"/>
</dbReference>
<proteinExistence type="predicted"/>
<gene>
    <name evidence="4" type="ORF">TCLT_LOCUS2514</name>
</gene>
<dbReference type="SUPFAM" id="SSF52799">
    <property type="entry name" value="(Phosphotyrosine protein) phosphatases II"/>
    <property type="match status" value="1"/>
</dbReference>
<feature type="region of interest" description="Disordered" evidence="1">
    <location>
        <begin position="1"/>
        <end position="21"/>
    </location>
</feature>
<feature type="domain" description="Tyrosine specific protein phosphatases" evidence="3">
    <location>
        <begin position="215"/>
        <end position="320"/>
    </location>
</feature>
<evidence type="ECO:0000313" key="6">
    <source>
        <dbReference type="WBParaSite" id="TCLT_0000251301-mRNA-1"/>
    </source>
</evidence>
<dbReference type="AlphaFoldDB" id="A0A0N5CQL3"/>
<reference evidence="4 5" key="2">
    <citation type="submission" date="2018-11" db="EMBL/GenBank/DDBJ databases">
        <authorList>
            <consortium name="Pathogen Informatics"/>
        </authorList>
    </citation>
    <scope>NUCLEOTIDE SEQUENCE [LARGE SCALE GENOMIC DNA]</scope>
</reference>
<protein>
    <submittedName>
        <fullName evidence="6">Tyrosine-protein phosphatase domain-containing protein</fullName>
    </submittedName>
</protein>
<keyword evidence="5" id="KW-1185">Reference proteome</keyword>
<feature type="domain" description="Tyrosine-protein phosphatase" evidence="2">
    <location>
        <begin position="62"/>
        <end position="329"/>
    </location>
</feature>
<dbReference type="Gene3D" id="3.90.190.10">
    <property type="entry name" value="Protein tyrosine phosphatase superfamily"/>
    <property type="match status" value="1"/>
</dbReference>
<dbReference type="STRING" id="103827.A0A0N5CQL3"/>
<evidence type="ECO:0000256" key="1">
    <source>
        <dbReference type="SAM" id="MobiDB-lite"/>
    </source>
</evidence>
<dbReference type="PANTHER" id="PTHR19134">
    <property type="entry name" value="RECEPTOR-TYPE TYROSINE-PROTEIN PHOSPHATASE"/>
    <property type="match status" value="1"/>
</dbReference>
<dbReference type="InterPro" id="IPR003595">
    <property type="entry name" value="Tyr_Pase_cat"/>
</dbReference>
<dbReference type="GO" id="GO:0004725">
    <property type="term" value="F:protein tyrosine phosphatase activity"/>
    <property type="evidence" value="ECO:0007669"/>
    <property type="project" value="InterPro"/>
</dbReference>
<accession>A0A0N5CQL3</accession>
<evidence type="ECO:0000259" key="3">
    <source>
        <dbReference type="PROSITE" id="PS50056"/>
    </source>
</evidence>
<organism evidence="6">
    <name type="scientific">Thelazia callipaeda</name>
    <name type="common">Oriental eyeworm</name>
    <name type="synonym">Parasitic nematode</name>
    <dbReference type="NCBI Taxonomy" id="103827"/>
    <lineage>
        <taxon>Eukaryota</taxon>
        <taxon>Metazoa</taxon>
        <taxon>Ecdysozoa</taxon>
        <taxon>Nematoda</taxon>
        <taxon>Chromadorea</taxon>
        <taxon>Rhabditida</taxon>
        <taxon>Spirurina</taxon>
        <taxon>Spiruromorpha</taxon>
        <taxon>Thelazioidea</taxon>
        <taxon>Thelaziidae</taxon>
        <taxon>Thelazia</taxon>
    </lineage>
</organism>
<dbReference type="Pfam" id="PF00102">
    <property type="entry name" value="Y_phosphatase"/>
    <property type="match status" value="1"/>
</dbReference>
<name>A0A0N5CQL3_THECL</name>
<dbReference type="PROSITE" id="PS50055">
    <property type="entry name" value="TYR_PHOSPHATASE_PTP"/>
    <property type="match status" value="1"/>
</dbReference>
<dbReference type="PROSITE" id="PS50056">
    <property type="entry name" value="TYR_PHOSPHATASE_2"/>
    <property type="match status" value="1"/>
</dbReference>
<dbReference type="OrthoDB" id="5843582at2759"/>
<dbReference type="EMBL" id="UYYF01000536">
    <property type="protein sequence ID" value="VDM98511.1"/>
    <property type="molecule type" value="Genomic_DNA"/>
</dbReference>
<dbReference type="SMART" id="SM00194">
    <property type="entry name" value="PTPc"/>
    <property type="match status" value="1"/>
</dbReference>
<dbReference type="InterPro" id="IPR000242">
    <property type="entry name" value="PTP_cat"/>
</dbReference>
<dbReference type="OMA" id="MTEEHTV"/>
<dbReference type="PANTHER" id="PTHR19134:SF559">
    <property type="entry name" value="TYROSINE-PROTEIN PHOSPHATASE DOMAIN-CONTAINING PROTEIN"/>
    <property type="match status" value="1"/>
</dbReference>
<dbReference type="InterPro" id="IPR029021">
    <property type="entry name" value="Prot-tyrosine_phosphatase-like"/>
</dbReference>
<evidence type="ECO:0000313" key="4">
    <source>
        <dbReference type="EMBL" id="VDM98511.1"/>
    </source>
</evidence>
<dbReference type="InterPro" id="IPR050348">
    <property type="entry name" value="Protein-Tyr_Phosphatase"/>
</dbReference>
<sequence length="345" mass="39749">MSDDSQVADSEEVYDDVNKKGTMSPQEVVDEIAKGGEQVIIDWHNIILKEPPKFDKFLDKVNALKNRYPNVILYDRSRVKLQGDKPGDDYYHASYVDSYERPDGYILAQAPFDETTESDFWRMIYQTNAKLIVLLTDVHNREGNRLIKHFWPDSNANTRTYSHTQIKVEYTSCENIATCDLYNFVITGPAPSARTPFEIMMLHYRKWIEDKAIPENLLELRSEVKRWDLQKTKRGITGPICLMCPTGVHRSGTFAVLDIVLDRVCAEKKVAIDFTLTFRLQLEINKLYQEKGVKMVGLLETASIVRKQRYGCMTHYSHYSCVADLIVRYAVATGIVDITRISQKQ</sequence>
<reference evidence="6" key="1">
    <citation type="submission" date="2017-02" db="UniProtKB">
        <authorList>
            <consortium name="WormBaseParasite"/>
        </authorList>
    </citation>
    <scope>IDENTIFICATION</scope>
</reference>
<dbReference type="InterPro" id="IPR000387">
    <property type="entry name" value="Tyr_Pase_dom"/>
</dbReference>
<dbReference type="WBParaSite" id="TCLT_0000251301-mRNA-1">
    <property type="protein sequence ID" value="TCLT_0000251301-mRNA-1"/>
    <property type="gene ID" value="TCLT_0000251301"/>
</dbReference>